<evidence type="ECO:0000313" key="3">
    <source>
        <dbReference type="Proteomes" id="UP000217790"/>
    </source>
</evidence>
<keyword evidence="1" id="KW-0812">Transmembrane</keyword>
<keyword evidence="3" id="KW-1185">Reference proteome</keyword>
<gene>
    <name evidence="2" type="ORF">ARMGADRAFT_732038</name>
</gene>
<proteinExistence type="predicted"/>
<dbReference type="EMBL" id="KZ293716">
    <property type="protein sequence ID" value="PBK82517.1"/>
    <property type="molecule type" value="Genomic_DNA"/>
</dbReference>
<feature type="transmembrane region" description="Helical" evidence="1">
    <location>
        <begin position="32"/>
        <end position="52"/>
    </location>
</feature>
<organism evidence="2 3">
    <name type="scientific">Armillaria gallica</name>
    <name type="common">Bulbous honey fungus</name>
    <name type="synonym">Armillaria bulbosa</name>
    <dbReference type="NCBI Taxonomy" id="47427"/>
    <lineage>
        <taxon>Eukaryota</taxon>
        <taxon>Fungi</taxon>
        <taxon>Dikarya</taxon>
        <taxon>Basidiomycota</taxon>
        <taxon>Agaricomycotina</taxon>
        <taxon>Agaricomycetes</taxon>
        <taxon>Agaricomycetidae</taxon>
        <taxon>Agaricales</taxon>
        <taxon>Marasmiineae</taxon>
        <taxon>Physalacriaceae</taxon>
        <taxon>Armillaria</taxon>
    </lineage>
</organism>
<dbReference type="InParanoid" id="A0A2H3D0H5"/>
<sequence>MDRETGEENSGFPDVLVYNSSTKKVSSAFDAWIPWVVASTLSSVASSAYHVLFPY</sequence>
<reference evidence="3" key="1">
    <citation type="journal article" date="2017" name="Nat. Ecol. Evol.">
        <title>Genome expansion and lineage-specific genetic innovations in the forest pathogenic fungi Armillaria.</title>
        <authorList>
            <person name="Sipos G."/>
            <person name="Prasanna A.N."/>
            <person name="Walter M.C."/>
            <person name="O'Connor E."/>
            <person name="Balint B."/>
            <person name="Krizsan K."/>
            <person name="Kiss B."/>
            <person name="Hess J."/>
            <person name="Varga T."/>
            <person name="Slot J."/>
            <person name="Riley R."/>
            <person name="Boka B."/>
            <person name="Rigling D."/>
            <person name="Barry K."/>
            <person name="Lee J."/>
            <person name="Mihaltcheva S."/>
            <person name="LaButti K."/>
            <person name="Lipzen A."/>
            <person name="Waldron R."/>
            <person name="Moloney N.M."/>
            <person name="Sperisen C."/>
            <person name="Kredics L."/>
            <person name="Vagvoelgyi C."/>
            <person name="Patrignani A."/>
            <person name="Fitzpatrick D."/>
            <person name="Nagy I."/>
            <person name="Doyle S."/>
            <person name="Anderson J.B."/>
            <person name="Grigoriev I.V."/>
            <person name="Gueldener U."/>
            <person name="Muensterkoetter M."/>
            <person name="Nagy L.G."/>
        </authorList>
    </citation>
    <scope>NUCLEOTIDE SEQUENCE [LARGE SCALE GENOMIC DNA]</scope>
    <source>
        <strain evidence="3">Ar21-2</strain>
    </source>
</reference>
<evidence type="ECO:0000313" key="2">
    <source>
        <dbReference type="EMBL" id="PBK82517.1"/>
    </source>
</evidence>
<keyword evidence="1" id="KW-1133">Transmembrane helix</keyword>
<evidence type="ECO:0000256" key="1">
    <source>
        <dbReference type="SAM" id="Phobius"/>
    </source>
</evidence>
<dbReference type="Proteomes" id="UP000217790">
    <property type="component" value="Unassembled WGS sequence"/>
</dbReference>
<protein>
    <submittedName>
        <fullName evidence="2">Uncharacterized protein</fullName>
    </submittedName>
</protein>
<dbReference type="AlphaFoldDB" id="A0A2H3D0H5"/>
<accession>A0A2H3D0H5</accession>
<name>A0A2H3D0H5_ARMGA</name>
<keyword evidence="1" id="KW-0472">Membrane</keyword>